<proteinExistence type="predicted"/>
<sequence>QGILHIEARGPRGRHRSTAIDCPPSMPLPAFGLGFPQAEPWRLVLGPSSETGALTPSLPVSLSDRSSLSS</sequence>
<protein>
    <submittedName>
        <fullName evidence="2">Uncharacterized protein</fullName>
    </submittedName>
</protein>
<dbReference type="EMBL" id="GBEZ01003616">
    <property type="protein sequence ID" value="JAC81540.1"/>
    <property type="molecule type" value="Transcribed_RNA"/>
</dbReference>
<evidence type="ECO:0000256" key="1">
    <source>
        <dbReference type="SAM" id="MobiDB-lite"/>
    </source>
</evidence>
<accession>A0A061SFA6</accession>
<dbReference type="AlphaFoldDB" id="A0A061SFA6"/>
<gene>
    <name evidence="2" type="ORF">TSPGSL018_7699</name>
</gene>
<feature type="non-terminal residue" evidence="2">
    <location>
        <position position="70"/>
    </location>
</feature>
<feature type="region of interest" description="Disordered" evidence="1">
    <location>
        <begin position="48"/>
        <end position="70"/>
    </location>
</feature>
<name>A0A061SFA6_9CHLO</name>
<feature type="compositionally biased region" description="Low complexity" evidence="1">
    <location>
        <begin position="57"/>
        <end position="70"/>
    </location>
</feature>
<feature type="region of interest" description="Disordered" evidence="1">
    <location>
        <begin position="1"/>
        <end position="22"/>
    </location>
</feature>
<feature type="non-terminal residue" evidence="2">
    <location>
        <position position="1"/>
    </location>
</feature>
<feature type="compositionally biased region" description="Basic and acidic residues" evidence="1">
    <location>
        <begin position="1"/>
        <end position="10"/>
    </location>
</feature>
<evidence type="ECO:0000313" key="2">
    <source>
        <dbReference type="EMBL" id="JAC81540.1"/>
    </source>
</evidence>
<reference evidence="2" key="1">
    <citation type="submission" date="2014-05" db="EMBL/GenBank/DDBJ databases">
        <title>The transcriptome of the halophilic microalga Tetraselmis sp. GSL018 isolated from the Great Salt Lake, Utah.</title>
        <authorList>
            <person name="Jinkerson R.E."/>
            <person name="D'Adamo S."/>
            <person name="Posewitz M.C."/>
        </authorList>
    </citation>
    <scope>NUCLEOTIDE SEQUENCE</scope>
    <source>
        <strain evidence="2">GSL018</strain>
    </source>
</reference>
<organism evidence="2">
    <name type="scientific">Tetraselmis sp. GSL018</name>
    <dbReference type="NCBI Taxonomy" id="582737"/>
    <lineage>
        <taxon>Eukaryota</taxon>
        <taxon>Viridiplantae</taxon>
        <taxon>Chlorophyta</taxon>
        <taxon>core chlorophytes</taxon>
        <taxon>Chlorodendrophyceae</taxon>
        <taxon>Chlorodendrales</taxon>
        <taxon>Chlorodendraceae</taxon>
        <taxon>Tetraselmis</taxon>
    </lineage>
</organism>